<dbReference type="InterPro" id="IPR032710">
    <property type="entry name" value="NTF2-like_dom_sf"/>
</dbReference>
<evidence type="ECO:0000313" key="2">
    <source>
        <dbReference type="Proteomes" id="UP000278351"/>
    </source>
</evidence>
<evidence type="ECO:0000313" key="1">
    <source>
        <dbReference type="EMBL" id="RPE12172.1"/>
    </source>
</evidence>
<dbReference type="Gene3D" id="3.10.450.50">
    <property type="match status" value="1"/>
</dbReference>
<evidence type="ECO:0008006" key="3">
    <source>
        <dbReference type="Google" id="ProtNLM"/>
    </source>
</evidence>
<dbReference type="GO" id="GO:0030638">
    <property type="term" value="P:polyketide metabolic process"/>
    <property type="evidence" value="ECO:0007669"/>
    <property type="project" value="InterPro"/>
</dbReference>
<reference evidence="1 2" key="1">
    <citation type="submission" date="2018-11" db="EMBL/GenBank/DDBJ databases">
        <title>Chitinophaga lutea sp.nov., isolate from arsenic contaminated soil.</title>
        <authorList>
            <person name="Zong Y."/>
        </authorList>
    </citation>
    <scope>NUCLEOTIDE SEQUENCE [LARGE SCALE GENOMIC DNA]</scope>
    <source>
        <strain evidence="1 2">ZY74</strain>
    </source>
</reference>
<dbReference type="PANTHER" id="PTHR38436">
    <property type="entry name" value="POLYKETIDE CYCLASE SNOAL-LIKE DOMAIN"/>
    <property type="match status" value="1"/>
</dbReference>
<keyword evidence="2" id="KW-1185">Reference proteome</keyword>
<name>A0A3N4PU42_9BACT</name>
<protein>
    <recommendedName>
        <fullName evidence="3">ABM domain-containing protein</fullName>
    </recommendedName>
</protein>
<comment type="caution">
    <text evidence="1">The sequence shown here is derived from an EMBL/GenBank/DDBJ whole genome shotgun (WGS) entry which is preliminary data.</text>
</comment>
<gene>
    <name evidence="1" type="ORF">EGT74_01030</name>
</gene>
<dbReference type="AlphaFoldDB" id="A0A3N4PU42"/>
<proteinExistence type="predicted"/>
<dbReference type="SUPFAM" id="SSF54909">
    <property type="entry name" value="Dimeric alpha+beta barrel"/>
    <property type="match status" value="1"/>
</dbReference>
<dbReference type="SUPFAM" id="SSF54427">
    <property type="entry name" value="NTF2-like"/>
    <property type="match status" value="1"/>
</dbReference>
<organism evidence="1 2">
    <name type="scientific">Chitinophaga lutea</name>
    <dbReference type="NCBI Taxonomy" id="2488634"/>
    <lineage>
        <taxon>Bacteria</taxon>
        <taxon>Pseudomonadati</taxon>
        <taxon>Bacteroidota</taxon>
        <taxon>Chitinophagia</taxon>
        <taxon>Chitinophagales</taxon>
        <taxon>Chitinophagaceae</taxon>
        <taxon>Chitinophaga</taxon>
    </lineage>
</organism>
<dbReference type="Pfam" id="PF07366">
    <property type="entry name" value="SnoaL"/>
    <property type="match status" value="1"/>
</dbReference>
<dbReference type="EMBL" id="RPDH01000001">
    <property type="protein sequence ID" value="RPE12172.1"/>
    <property type="molecule type" value="Genomic_DNA"/>
</dbReference>
<dbReference type="InterPro" id="IPR011008">
    <property type="entry name" value="Dimeric_a/b-barrel"/>
</dbReference>
<dbReference type="Gene3D" id="3.30.70.100">
    <property type="match status" value="1"/>
</dbReference>
<dbReference type="PANTHER" id="PTHR38436:SF1">
    <property type="entry name" value="ESTER CYCLASE"/>
    <property type="match status" value="1"/>
</dbReference>
<sequence length="323" mass="35698">MIFYNSTGRPAGNFVKKTMKTICIGAMLFTGILPAHAIHPITKTVIMTNEKTAVHHPHETTPSATVNNPVIPPPHEEPATASNKAAVRRLYEEALNKRNMTILPALVSPEYSLGDHQGPAGFEASLAPLIKAFPDMQWHIESIVAEGDQVAVSWYWEGTHAAQYLHYPATGKKVRNTGIGIHTFKDGKLFRSQLMTDRLGFLQSLDVLPATIPAPAAKNGQVSFIDKFLVPPAAIQEFRERTRINRAFIKTLPGFIDDAAYEYNDEKGNLVCVTVAQWESREALAKAKAAVQVLYQQQGFDPAAMFKRLNIMADRGVYTETAE</sequence>
<dbReference type="Proteomes" id="UP000278351">
    <property type="component" value="Unassembled WGS sequence"/>
</dbReference>
<accession>A0A3N4PU42</accession>
<dbReference type="InterPro" id="IPR009959">
    <property type="entry name" value="Cyclase_SnoaL-like"/>
</dbReference>